<gene>
    <name evidence="1" type="ORF">DEBURN_LOCUS783</name>
</gene>
<name>A0A9N8V084_9GLOM</name>
<evidence type="ECO:0000313" key="2">
    <source>
        <dbReference type="Proteomes" id="UP000789706"/>
    </source>
</evidence>
<reference evidence="1" key="1">
    <citation type="submission" date="2021-06" db="EMBL/GenBank/DDBJ databases">
        <authorList>
            <person name="Kallberg Y."/>
            <person name="Tangrot J."/>
            <person name="Rosling A."/>
        </authorList>
    </citation>
    <scope>NUCLEOTIDE SEQUENCE</scope>
    <source>
        <strain evidence="1">AZ414A</strain>
    </source>
</reference>
<protein>
    <submittedName>
        <fullName evidence="1">765_t:CDS:1</fullName>
    </submittedName>
</protein>
<comment type="caution">
    <text evidence="1">The sequence shown here is derived from an EMBL/GenBank/DDBJ whole genome shotgun (WGS) entry which is preliminary data.</text>
</comment>
<dbReference type="AlphaFoldDB" id="A0A9N8V084"/>
<sequence length="188" mass="22170">MIFPWVYSLEVEISYREAAMAFPSPTSVSWSWPLQIMPFRNEPRMRPINTPKNNLLVNLKTMDGGEQVPADILKRKCVLIRVRFITEIAMRLFARKHISICWELAAPIWKMSEIIWQRMVYRDFIAGLENNSTLKSLKYDAFRKLWYQLTPYVQIMSPRTDLCDAILVNVFGTAYSTILARKRKQKIY</sequence>
<dbReference type="EMBL" id="CAJVPK010000028">
    <property type="protein sequence ID" value="CAG8434873.1"/>
    <property type="molecule type" value="Genomic_DNA"/>
</dbReference>
<keyword evidence="2" id="KW-1185">Reference proteome</keyword>
<evidence type="ECO:0000313" key="1">
    <source>
        <dbReference type="EMBL" id="CAG8434873.1"/>
    </source>
</evidence>
<dbReference type="Proteomes" id="UP000789706">
    <property type="component" value="Unassembled WGS sequence"/>
</dbReference>
<proteinExistence type="predicted"/>
<organism evidence="1 2">
    <name type="scientific">Diversispora eburnea</name>
    <dbReference type="NCBI Taxonomy" id="1213867"/>
    <lineage>
        <taxon>Eukaryota</taxon>
        <taxon>Fungi</taxon>
        <taxon>Fungi incertae sedis</taxon>
        <taxon>Mucoromycota</taxon>
        <taxon>Glomeromycotina</taxon>
        <taxon>Glomeromycetes</taxon>
        <taxon>Diversisporales</taxon>
        <taxon>Diversisporaceae</taxon>
        <taxon>Diversispora</taxon>
    </lineage>
</organism>
<accession>A0A9N8V084</accession>
<dbReference type="OrthoDB" id="2408202at2759"/>